<evidence type="ECO:0000256" key="9">
    <source>
        <dbReference type="ARBA" id="ARBA00022748"/>
    </source>
</evidence>
<dbReference type="Proteomes" id="UP001138757">
    <property type="component" value="Unassembled WGS sequence"/>
</dbReference>
<comment type="similarity">
    <text evidence="3 12">Belongs to the CcmB/CycW/HelB family.</text>
</comment>
<comment type="subcellular location">
    <subcellularLocation>
        <location evidence="2">Cell inner membrane</location>
        <topology evidence="2">Multi-pass membrane protein</topology>
    </subcellularLocation>
</comment>
<keyword evidence="15" id="KW-1185">Reference proteome</keyword>
<dbReference type="GO" id="GO:0005886">
    <property type="term" value="C:plasma membrane"/>
    <property type="evidence" value="ECO:0007669"/>
    <property type="project" value="UniProtKB-SubCell"/>
</dbReference>
<dbReference type="PANTHER" id="PTHR30070:SF1">
    <property type="entry name" value="CYTOCHROME C BIOGENESIS B-RELATED"/>
    <property type="match status" value="1"/>
</dbReference>
<dbReference type="PIRSF" id="PIRSF002764">
    <property type="entry name" value="CcmB"/>
    <property type="match status" value="1"/>
</dbReference>
<feature type="transmembrane region" description="Helical" evidence="13">
    <location>
        <begin position="20"/>
        <end position="37"/>
    </location>
</feature>
<dbReference type="InterPro" id="IPR003544">
    <property type="entry name" value="Cyt_c_biogenesis_CcmB"/>
</dbReference>
<evidence type="ECO:0000256" key="8">
    <source>
        <dbReference type="ARBA" id="ARBA00022692"/>
    </source>
</evidence>
<feature type="transmembrane region" description="Helical" evidence="13">
    <location>
        <begin position="43"/>
        <end position="64"/>
    </location>
</feature>
<evidence type="ECO:0000256" key="5">
    <source>
        <dbReference type="ARBA" id="ARBA00022448"/>
    </source>
</evidence>
<keyword evidence="5 12" id="KW-0813">Transport</keyword>
<sequence>MIGAIILRDLGRAFRSGGAWLPLAFLLLIAALFPFAVGPNATLLAQTGGGLLWIAALLASLLPIDRLIEPDRESGVIDQLVLRGAGEGSIVLAKGIAHWLSFGPPLLVAALPAGALLKLAPETLQTVMIGLALGTPGLAALAILVAALTAGLRGSGALTGLLVLPLAVPILIFGAGALQFGGGSALKMVAACSLFLCVAAPIAGGAALRAGRE</sequence>
<evidence type="ECO:0000256" key="4">
    <source>
        <dbReference type="ARBA" id="ARBA00016452"/>
    </source>
</evidence>
<evidence type="ECO:0000256" key="2">
    <source>
        <dbReference type="ARBA" id="ARBA00004429"/>
    </source>
</evidence>
<evidence type="ECO:0000256" key="7">
    <source>
        <dbReference type="ARBA" id="ARBA00022519"/>
    </source>
</evidence>
<organism evidence="14 15">
    <name type="scientific">Sphingobium nicotianae</name>
    <dbReference type="NCBI Taxonomy" id="2782607"/>
    <lineage>
        <taxon>Bacteria</taxon>
        <taxon>Pseudomonadati</taxon>
        <taxon>Pseudomonadota</taxon>
        <taxon>Alphaproteobacteria</taxon>
        <taxon>Sphingomonadales</taxon>
        <taxon>Sphingomonadaceae</taxon>
        <taxon>Sphingobium</taxon>
    </lineage>
</organism>
<keyword evidence="9 12" id="KW-0201">Cytochrome c-type biogenesis</keyword>
<accession>A0A9X1DBY5</accession>
<feature type="transmembrane region" description="Helical" evidence="13">
    <location>
        <begin position="99"/>
        <end position="120"/>
    </location>
</feature>
<keyword evidence="10 13" id="KW-1133">Transmembrane helix</keyword>
<evidence type="ECO:0000256" key="3">
    <source>
        <dbReference type="ARBA" id="ARBA00010544"/>
    </source>
</evidence>
<evidence type="ECO:0000256" key="10">
    <source>
        <dbReference type="ARBA" id="ARBA00022989"/>
    </source>
</evidence>
<feature type="transmembrane region" description="Helical" evidence="13">
    <location>
        <begin position="126"/>
        <end position="149"/>
    </location>
</feature>
<dbReference type="PRINTS" id="PR01414">
    <property type="entry name" value="CCMBBIOGNSIS"/>
</dbReference>
<evidence type="ECO:0000256" key="6">
    <source>
        <dbReference type="ARBA" id="ARBA00022475"/>
    </source>
</evidence>
<feature type="transmembrane region" description="Helical" evidence="13">
    <location>
        <begin position="188"/>
        <end position="208"/>
    </location>
</feature>
<keyword evidence="11 12" id="KW-0472">Membrane</keyword>
<dbReference type="EMBL" id="JAHGAW010000006">
    <property type="protein sequence ID" value="MBT2187240.1"/>
    <property type="molecule type" value="Genomic_DNA"/>
</dbReference>
<comment type="function">
    <text evidence="1 12">Required for the export of heme to the periplasm for the biogenesis of c-type cytochromes.</text>
</comment>
<evidence type="ECO:0000256" key="12">
    <source>
        <dbReference type="PIRNR" id="PIRNR002764"/>
    </source>
</evidence>
<dbReference type="GO" id="GO:0015232">
    <property type="term" value="F:heme transmembrane transporter activity"/>
    <property type="evidence" value="ECO:0007669"/>
    <property type="project" value="InterPro"/>
</dbReference>
<gene>
    <name evidence="14" type="ORF">KK488_09815</name>
</gene>
<reference evidence="14" key="1">
    <citation type="submission" date="2021-05" db="EMBL/GenBank/DDBJ databases">
        <title>Genome of Sphingobium sp. strain.</title>
        <authorList>
            <person name="Fan R."/>
        </authorList>
    </citation>
    <scope>NUCLEOTIDE SEQUENCE</scope>
    <source>
        <strain evidence="14">H33</strain>
    </source>
</reference>
<evidence type="ECO:0000313" key="14">
    <source>
        <dbReference type="EMBL" id="MBT2187240.1"/>
    </source>
</evidence>
<dbReference type="GO" id="GO:1903607">
    <property type="term" value="P:cytochrome c biosynthetic process"/>
    <property type="evidence" value="ECO:0007669"/>
    <property type="project" value="TreeGrafter"/>
</dbReference>
<dbReference type="RefSeq" id="WP_214623040.1">
    <property type="nucleotide sequence ID" value="NZ_JAHGAW010000006.1"/>
</dbReference>
<evidence type="ECO:0000313" key="15">
    <source>
        <dbReference type="Proteomes" id="UP001138757"/>
    </source>
</evidence>
<comment type="caution">
    <text evidence="14">The sequence shown here is derived from an EMBL/GenBank/DDBJ whole genome shotgun (WGS) entry which is preliminary data.</text>
</comment>
<dbReference type="Pfam" id="PF03379">
    <property type="entry name" value="CcmB"/>
    <property type="match status" value="1"/>
</dbReference>
<dbReference type="PANTHER" id="PTHR30070">
    <property type="entry name" value="HEME EXPORTER PROTEIN B"/>
    <property type="match status" value="1"/>
</dbReference>
<evidence type="ECO:0000256" key="1">
    <source>
        <dbReference type="ARBA" id="ARBA00002442"/>
    </source>
</evidence>
<evidence type="ECO:0000256" key="13">
    <source>
        <dbReference type="SAM" id="Phobius"/>
    </source>
</evidence>
<name>A0A9X1DBY5_9SPHN</name>
<feature type="transmembrane region" description="Helical" evidence="13">
    <location>
        <begin position="161"/>
        <end position="182"/>
    </location>
</feature>
<evidence type="ECO:0000256" key="11">
    <source>
        <dbReference type="ARBA" id="ARBA00023136"/>
    </source>
</evidence>
<keyword evidence="7 12" id="KW-0997">Cell inner membrane</keyword>
<keyword evidence="6 12" id="KW-1003">Cell membrane</keyword>
<dbReference type="AlphaFoldDB" id="A0A9X1DBY5"/>
<dbReference type="InterPro" id="IPR026031">
    <property type="entry name" value="Cyt_c_CcmB_bac"/>
</dbReference>
<dbReference type="GO" id="GO:0017004">
    <property type="term" value="P:cytochrome complex assembly"/>
    <property type="evidence" value="ECO:0007669"/>
    <property type="project" value="UniProtKB-KW"/>
</dbReference>
<proteinExistence type="inferred from homology"/>
<keyword evidence="8 13" id="KW-0812">Transmembrane</keyword>
<protein>
    <recommendedName>
        <fullName evidence="4 12">Heme exporter protein B</fullName>
    </recommendedName>
</protein>